<dbReference type="Gene3D" id="3.40.1350.10">
    <property type="match status" value="1"/>
</dbReference>
<evidence type="ECO:0008006" key="3">
    <source>
        <dbReference type="Google" id="ProtNLM"/>
    </source>
</evidence>
<dbReference type="GO" id="GO:0003676">
    <property type="term" value="F:nucleic acid binding"/>
    <property type="evidence" value="ECO:0007669"/>
    <property type="project" value="InterPro"/>
</dbReference>
<dbReference type="KEGG" id="pfer:IRI77_29290"/>
<dbReference type="Proteomes" id="UP000593892">
    <property type="component" value="Chromosome"/>
</dbReference>
<gene>
    <name evidence="1" type="ORF">IRI77_29290</name>
</gene>
<dbReference type="AlphaFoldDB" id="A0A7S7SJM0"/>
<accession>A0A7S7SJM0</accession>
<name>A0A7S7SJM0_PALFE</name>
<dbReference type="RefSeq" id="WP_194448512.1">
    <property type="nucleotide sequence ID" value="NZ_CP063849.1"/>
</dbReference>
<reference evidence="1 2" key="1">
    <citation type="submission" date="2020-10" db="EMBL/GenBank/DDBJ databases">
        <title>Complete genome sequence of Paludibaculum fermentans P105T, a facultatively anaerobic acidobacterium capable of dissimilatory Fe(III) reduction.</title>
        <authorList>
            <person name="Dedysh S.N."/>
            <person name="Beletsky A.V."/>
            <person name="Kulichevskaya I.S."/>
            <person name="Mardanov A.V."/>
            <person name="Ravin N.V."/>
        </authorList>
    </citation>
    <scope>NUCLEOTIDE SEQUENCE [LARGE SCALE GENOMIC DNA]</scope>
    <source>
        <strain evidence="1 2">P105</strain>
    </source>
</reference>
<sequence length="503" mass="56301">MVSAQKKAARPTPVPALREQIESFLAGCRQPAALEPGEAPFALSPAAFTFTDFPKHLQFEIWDEQRTLMRRITAIQQQRTARLTVETARFGGKPGLLTFTDLARPQSAAPLLDSTRSVLRELLRRWLARQFPGWALENISSGADLEHTLSPACPRACLRKGERRAAALAVPPQHADDALTHALLWLAYLRRRHPVQEIALFLPCGSETTTLLRLRHLNVVCRPFRYDDTGFEAPIDPDDHGNLITRLEPWQDGPPEPLNEAQSWARQVELQPNVQGVQLTGGARSLRVNGLEFARYETGMLWSGVFRKEPARNLAAVEELAQEISTFRQAGGPVPDHPWRLQQPESWLESLVRNHVTMLDACLLPAPVYGQVPALTGCERSCLDLLAVERSGRLAVIELKASEDPNLPLQALDYWIRVAHHAARGDFRVNGYFPGLPISCGPPRLLLVAPALQFHPTTETLLEFFPSNIQVERIGLGVEWQRIPRVVLRALGARSPEWDQTDY</sequence>
<proteinExistence type="predicted"/>
<keyword evidence="2" id="KW-1185">Reference proteome</keyword>
<dbReference type="InterPro" id="IPR011856">
    <property type="entry name" value="tRNA_endonuc-like_dom_sf"/>
</dbReference>
<dbReference type="EMBL" id="CP063849">
    <property type="protein sequence ID" value="QOY86843.1"/>
    <property type="molecule type" value="Genomic_DNA"/>
</dbReference>
<organism evidence="1 2">
    <name type="scientific">Paludibaculum fermentans</name>
    <dbReference type="NCBI Taxonomy" id="1473598"/>
    <lineage>
        <taxon>Bacteria</taxon>
        <taxon>Pseudomonadati</taxon>
        <taxon>Acidobacteriota</taxon>
        <taxon>Terriglobia</taxon>
        <taxon>Bryobacterales</taxon>
        <taxon>Bryobacteraceae</taxon>
        <taxon>Paludibaculum</taxon>
    </lineage>
</organism>
<evidence type="ECO:0000313" key="2">
    <source>
        <dbReference type="Proteomes" id="UP000593892"/>
    </source>
</evidence>
<protein>
    <recommendedName>
        <fullName evidence="3">DUF91 domain-containing protein</fullName>
    </recommendedName>
</protein>
<evidence type="ECO:0000313" key="1">
    <source>
        <dbReference type="EMBL" id="QOY86843.1"/>
    </source>
</evidence>